<accession>B8IEV6</accession>
<dbReference type="HOGENOM" id="CLU_1561144_0_0_5"/>
<name>B8IEV6_METNO</name>
<dbReference type="AlphaFoldDB" id="B8IEV6"/>
<keyword evidence="3" id="KW-1185">Reference proteome</keyword>
<evidence type="ECO:0000313" key="2">
    <source>
        <dbReference type="EMBL" id="ACL61449.1"/>
    </source>
</evidence>
<proteinExistence type="predicted"/>
<sequence length="171" mass="18716">MAETETVGDAVIPPPRCSQVVLSDFGLFFEEQRRKRQLAEEPPDEPAPTPPLTAEDLRRVALLKGIAAEVLDSAAAQLAPHGILVERGPSLRGRPDFEQAYTQFMLINRQNGRASPVYVMSITDAGYFLASACDPQLDHDLADRQVTHCAANELTCEIVARVVKDAILHVV</sequence>
<dbReference type="OrthoDB" id="7991239at2"/>
<dbReference type="EMBL" id="CP001349">
    <property type="protein sequence ID" value="ACL61449.1"/>
    <property type="molecule type" value="Genomic_DNA"/>
</dbReference>
<reference evidence="2 3" key="1">
    <citation type="submission" date="2009-01" db="EMBL/GenBank/DDBJ databases">
        <title>Complete sequence of chromosome of Methylobacterium nodulans ORS 2060.</title>
        <authorList>
            <consortium name="US DOE Joint Genome Institute"/>
            <person name="Lucas S."/>
            <person name="Copeland A."/>
            <person name="Lapidus A."/>
            <person name="Glavina del Rio T."/>
            <person name="Dalin E."/>
            <person name="Tice H."/>
            <person name="Bruce D."/>
            <person name="Goodwin L."/>
            <person name="Pitluck S."/>
            <person name="Sims D."/>
            <person name="Brettin T."/>
            <person name="Detter J.C."/>
            <person name="Han C."/>
            <person name="Larimer F."/>
            <person name="Land M."/>
            <person name="Hauser L."/>
            <person name="Kyrpides N."/>
            <person name="Ivanova N."/>
            <person name="Marx C.J."/>
            <person name="Richardson P."/>
        </authorList>
    </citation>
    <scope>NUCLEOTIDE SEQUENCE [LARGE SCALE GENOMIC DNA]</scope>
    <source>
        <strain evidence="3">LMG 21967 / CNCM I-2342 / ORS 2060</strain>
    </source>
</reference>
<dbReference type="RefSeq" id="WP_015933018.1">
    <property type="nucleotide sequence ID" value="NC_011894.1"/>
</dbReference>
<evidence type="ECO:0000256" key="1">
    <source>
        <dbReference type="SAM" id="MobiDB-lite"/>
    </source>
</evidence>
<dbReference type="KEGG" id="mno:Mnod_6688"/>
<feature type="region of interest" description="Disordered" evidence="1">
    <location>
        <begin position="33"/>
        <end position="53"/>
    </location>
</feature>
<organism evidence="2 3">
    <name type="scientific">Methylobacterium nodulans (strain LMG 21967 / CNCM I-2342 / ORS 2060)</name>
    <dbReference type="NCBI Taxonomy" id="460265"/>
    <lineage>
        <taxon>Bacteria</taxon>
        <taxon>Pseudomonadati</taxon>
        <taxon>Pseudomonadota</taxon>
        <taxon>Alphaproteobacteria</taxon>
        <taxon>Hyphomicrobiales</taxon>
        <taxon>Methylobacteriaceae</taxon>
        <taxon>Methylobacterium</taxon>
    </lineage>
</organism>
<dbReference type="Proteomes" id="UP000008207">
    <property type="component" value="Chromosome"/>
</dbReference>
<gene>
    <name evidence="2" type="ordered locus">Mnod_6688</name>
</gene>
<evidence type="ECO:0000313" key="3">
    <source>
        <dbReference type="Proteomes" id="UP000008207"/>
    </source>
</evidence>
<protein>
    <submittedName>
        <fullName evidence="2">Uncharacterized protein</fullName>
    </submittedName>
</protein>
<dbReference type="eggNOG" id="ENOG502ZZPT">
    <property type="taxonomic scope" value="Bacteria"/>
</dbReference>